<proteinExistence type="inferred from homology"/>
<dbReference type="PANTHER" id="PTHR38096:SF1">
    <property type="entry name" value="ENTEROBACTIN SYNTHASE COMPONENT D"/>
    <property type="match status" value="1"/>
</dbReference>
<evidence type="ECO:0000256" key="12">
    <source>
        <dbReference type="PIRSR" id="PIRSR603542-1"/>
    </source>
</evidence>
<dbReference type="Pfam" id="PF17837">
    <property type="entry name" value="4PPT_N"/>
    <property type="match status" value="1"/>
</dbReference>
<evidence type="ECO:0000256" key="11">
    <source>
        <dbReference type="ARBA" id="ARBA00049191"/>
    </source>
</evidence>
<dbReference type="Pfam" id="PF01648">
    <property type="entry name" value="ACPS"/>
    <property type="match status" value="1"/>
</dbReference>
<keyword evidence="7" id="KW-0259">Enterobactin biosynthesis</keyword>
<dbReference type="GO" id="GO:0000287">
    <property type="term" value="F:magnesium ion binding"/>
    <property type="evidence" value="ECO:0007669"/>
    <property type="project" value="InterPro"/>
</dbReference>
<dbReference type="GO" id="GO:0005886">
    <property type="term" value="C:plasma membrane"/>
    <property type="evidence" value="ECO:0007669"/>
    <property type="project" value="TreeGrafter"/>
</dbReference>
<gene>
    <name evidence="16" type="ORF">G5T75_004905</name>
</gene>
<comment type="similarity">
    <text evidence="3">Belongs to the P-Pant transferase superfamily. EntD family.</text>
</comment>
<evidence type="ECO:0000313" key="16">
    <source>
        <dbReference type="EMBL" id="HAF8580921.1"/>
    </source>
</evidence>
<dbReference type="InterPro" id="IPR003542">
    <property type="entry name" value="Enbac_synth_compD-like"/>
</dbReference>
<feature type="binding site" evidence="12">
    <location>
        <position position="67"/>
    </location>
    <ligand>
        <name>CoA</name>
        <dbReference type="ChEBI" id="CHEBI:57287"/>
    </ligand>
</feature>
<dbReference type="RefSeq" id="WP_079791888.1">
    <property type="nucleotide sequence ID" value="NZ_MXLQ01000027.1"/>
</dbReference>
<evidence type="ECO:0000256" key="7">
    <source>
        <dbReference type="ARBA" id="ARBA00023191"/>
    </source>
</evidence>
<comment type="catalytic activity">
    <reaction evidence="11">
        <text>apo-[peptidyl-carrier protein] + CoA = holo-[peptidyl-carrier protein] + adenosine 3',5'-bisphosphate + H(+)</text>
        <dbReference type="Rhea" id="RHEA:46228"/>
        <dbReference type="Rhea" id="RHEA-COMP:11479"/>
        <dbReference type="Rhea" id="RHEA-COMP:11480"/>
        <dbReference type="ChEBI" id="CHEBI:15378"/>
        <dbReference type="ChEBI" id="CHEBI:29999"/>
        <dbReference type="ChEBI" id="CHEBI:57287"/>
        <dbReference type="ChEBI" id="CHEBI:58343"/>
        <dbReference type="ChEBI" id="CHEBI:64479"/>
    </reaction>
</comment>
<evidence type="ECO:0000256" key="1">
    <source>
        <dbReference type="ARBA" id="ARBA00003937"/>
    </source>
</evidence>
<comment type="cofactor">
    <cofactor evidence="13">
        <name>Mg(2+)</name>
        <dbReference type="ChEBI" id="CHEBI:18420"/>
    </cofactor>
</comment>
<evidence type="ECO:0000256" key="10">
    <source>
        <dbReference type="ARBA" id="ARBA00049176"/>
    </source>
</evidence>
<evidence type="ECO:0000256" key="4">
    <source>
        <dbReference type="ARBA" id="ARBA00011503"/>
    </source>
</evidence>
<accession>A0A754EFG0</accession>
<protein>
    <recommendedName>
        <fullName evidence="5">Enterobactin synthase component D</fullName>
    </recommendedName>
    <alternativeName>
        <fullName evidence="8">4'-phosphopantetheinyl transferase EntD</fullName>
    </alternativeName>
    <alternativeName>
        <fullName evidence="9">Enterochelin synthase D</fullName>
    </alternativeName>
</protein>
<evidence type="ECO:0000256" key="13">
    <source>
        <dbReference type="PIRSR" id="PIRSR603542-2"/>
    </source>
</evidence>
<keyword evidence="6 16" id="KW-0808">Transferase</keyword>
<feature type="binding site" evidence="13">
    <location>
        <position position="129"/>
    </location>
    <ligand>
        <name>Mg(2+)</name>
        <dbReference type="ChEBI" id="CHEBI:18420"/>
    </ligand>
</feature>
<feature type="domain" description="4'-phosphopantetheinyl transferase" evidence="14">
    <location>
        <begin position="124"/>
        <end position="191"/>
    </location>
</feature>
<evidence type="ECO:0000259" key="14">
    <source>
        <dbReference type="Pfam" id="PF01648"/>
    </source>
</evidence>
<reference evidence="16" key="2">
    <citation type="submission" date="2020-02" db="EMBL/GenBank/DDBJ databases">
        <authorList>
            <consortium name="NCBI Pathogen Detection Project"/>
        </authorList>
    </citation>
    <scope>NUCLEOTIDE SEQUENCE</scope>
    <source>
        <strain evidence="16">MA.MZ045</strain>
    </source>
</reference>
<dbReference type="PANTHER" id="PTHR38096">
    <property type="entry name" value="ENTEROBACTIN SYNTHASE COMPONENT D"/>
    <property type="match status" value="1"/>
</dbReference>
<dbReference type="InterPro" id="IPR041354">
    <property type="entry name" value="4PPT_N"/>
</dbReference>
<dbReference type="EMBL" id="DAAWNC010000020">
    <property type="protein sequence ID" value="HAF8580921.1"/>
    <property type="molecule type" value="Genomic_DNA"/>
</dbReference>
<comment type="pathway">
    <text evidence="2">Siderophore biosynthesis; enterobactin biosynthesis.</text>
</comment>
<feature type="binding site" evidence="12">
    <location>
        <position position="127"/>
    </location>
    <ligand>
        <name>CoA</name>
        <dbReference type="ChEBI" id="CHEBI:57287"/>
    </ligand>
</feature>
<dbReference type="InterPro" id="IPR008278">
    <property type="entry name" value="4-PPantetheinyl_Trfase_dom"/>
</dbReference>
<evidence type="ECO:0000259" key="15">
    <source>
        <dbReference type="Pfam" id="PF17837"/>
    </source>
</evidence>
<evidence type="ECO:0000256" key="9">
    <source>
        <dbReference type="ARBA" id="ARBA00031996"/>
    </source>
</evidence>
<feature type="binding site" evidence="12">
    <location>
        <position position="173"/>
    </location>
    <ligand>
        <name>CoA</name>
        <dbReference type="ChEBI" id="CHEBI:57287"/>
    </ligand>
</feature>
<evidence type="ECO:0000256" key="3">
    <source>
        <dbReference type="ARBA" id="ARBA00008342"/>
    </source>
</evidence>
<evidence type="ECO:0000256" key="5">
    <source>
        <dbReference type="ARBA" id="ARBA00019087"/>
    </source>
</evidence>
<dbReference type="GO" id="GO:0009239">
    <property type="term" value="P:enterobactin biosynthetic process"/>
    <property type="evidence" value="ECO:0007669"/>
    <property type="project" value="UniProtKB-UniPathway"/>
</dbReference>
<feature type="binding site" evidence="13">
    <location>
        <position position="128"/>
    </location>
    <ligand>
        <name>Mg(2+)</name>
        <dbReference type="ChEBI" id="CHEBI:18420"/>
    </ligand>
</feature>
<evidence type="ECO:0000256" key="2">
    <source>
        <dbReference type="ARBA" id="ARBA00004993"/>
    </source>
</evidence>
<dbReference type="SUPFAM" id="SSF56214">
    <property type="entry name" value="4'-phosphopantetheinyl transferase"/>
    <property type="match status" value="1"/>
</dbReference>
<evidence type="ECO:0000256" key="8">
    <source>
        <dbReference type="ARBA" id="ARBA00029894"/>
    </source>
</evidence>
<name>A0A754EFG0_SALER</name>
<comment type="caution">
    <text evidence="16">The sequence shown here is derived from an EMBL/GenBank/DDBJ whole genome shotgun (WGS) entry which is preliminary data.</text>
</comment>
<feature type="binding site" evidence="13">
    <location>
        <position position="127"/>
    </location>
    <ligand>
        <name>Mg(2+)</name>
        <dbReference type="ChEBI" id="CHEBI:18420"/>
    </ligand>
</feature>
<sequence>MDTGETLCWLKKTLQDGSILLSVRYAEPVPGFFMWHARYDPRRFPFLHAQTQEALRIAGLENAPTRRQAEYWAGRSLMMLALGLQAPPGRMLSGAPYLPDGFNCSLSHSSDNILLLVGPEGGYVGVDIERRLKPVALQSVISRVATSAEQCWLHSLAAPRQLLSATVLFSAKETLFKALCIKKNINPGYMDVEALTPPQHGILSFTLNRCLGPGVGGDQCIKLHYAQMNDFVLTWLCQSSI</sequence>
<dbReference type="GO" id="GO:0008897">
    <property type="term" value="F:holo-[acyl-carrier-protein] synthase activity"/>
    <property type="evidence" value="ECO:0007669"/>
    <property type="project" value="InterPro"/>
</dbReference>
<feature type="binding site" evidence="12">
    <location>
        <position position="177"/>
    </location>
    <ligand>
        <name>CoA</name>
        <dbReference type="ChEBI" id="CHEBI:57287"/>
    </ligand>
</feature>
<comment type="function">
    <text evidence="1">Involved in the biosynthesis of the siderophore enterobactin (enterochelin), which is a macrocyclic trimeric lactone of N-(2,3-dihydroxybenzoyl)-serine. The serine trilactone serves as a scaffolding for the three catechol functionalities that provide hexadentate coordination for the tightly ligated iron(2+) atoms. Plays an essential role in the assembly of the enterobactin by catalyzing the transfer of the 4'-phosphopantetheine (Ppant) moiety from coenzyme A to the apo-domains of both EntB (ArCP domain) and EntF (PCP domain) to yield their holo-forms which make them competent for the activation of 2,3-dihydroxybenzoate (DHB) and L-serine, respectively.</text>
</comment>
<evidence type="ECO:0000256" key="6">
    <source>
        <dbReference type="ARBA" id="ARBA00022679"/>
    </source>
</evidence>
<dbReference type="Gene3D" id="3.90.470.20">
    <property type="entry name" value="4'-phosphopantetheinyl transferase domain"/>
    <property type="match status" value="1"/>
</dbReference>
<feature type="binding site" evidence="12">
    <location>
        <position position="75"/>
    </location>
    <ligand>
        <name>CoA</name>
        <dbReference type="ChEBI" id="CHEBI:57287"/>
    </ligand>
</feature>
<keyword evidence="13" id="KW-0479">Metal-binding</keyword>
<comment type="catalytic activity">
    <reaction evidence="10">
        <text>apo-[aryl-carrier protein] + CoA = holo-[aryl-carrier protein] + adenosine 3',5'-bisphosphate + H(+)</text>
        <dbReference type="Rhea" id="RHEA:48404"/>
        <dbReference type="Rhea" id="RHEA-COMP:15903"/>
        <dbReference type="Rhea" id="RHEA-COMP:17557"/>
        <dbReference type="ChEBI" id="CHEBI:15378"/>
        <dbReference type="ChEBI" id="CHEBI:29999"/>
        <dbReference type="ChEBI" id="CHEBI:57287"/>
        <dbReference type="ChEBI" id="CHEBI:58343"/>
        <dbReference type="ChEBI" id="CHEBI:64479"/>
    </reaction>
</comment>
<organism evidence="16">
    <name type="scientific">Salmonella enterica</name>
    <name type="common">Salmonella choleraesuis</name>
    <dbReference type="NCBI Taxonomy" id="28901"/>
    <lineage>
        <taxon>Bacteria</taxon>
        <taxon>Pseudomonadati</taxon>
        <taxon>Pseudomonadota</taxon>
        <taxon>Gammaproteobacteria</taxon>
        <taxon>Enterobacterales</taxon>
        <taxon>Enterobacteriaceae</taxon>
        <taxon>Salmonella</taxon>
    </lineage>
</organism>
<dbReference type="GO" id="GO:0009366">
    <property type="term" value="C:enterobactin synthetase complex"/>
    <property type="evidence" value="ECO:0007669"/>
    <property type="project" value="InterPro"/>
</dbReference>
<feature type="binding site" evidence="12">
    <location>
        <begin position="107"/>
        <end position="108"/>
    </location>
    <ligand>
        <name>CoA</name>
        <dbReference type="ChEBI" id="CHEBI:57287"/>
    </ligand>
</feature>
<dbReference type="AlphaFoldDB" id="A0A754EFG0"/>
<feature type="domain" description="4'-phosphopantetheinyl transferase N-terminal" evidence="15">
    <location>
        <begin position="60"/>
        <end position="116"/>
    </location>
</feature>
<keyword evidence="13" id="KW-0460">Magnesium</keyword>
<dbReference type="UniPathway" id="UPA00017"/>
<comment type="subunit">
    <text evidence="4">EntB, EntD, EntE, and EntF form a multienzyme complex called enterobactin synthase.</text>
</comment>
<reference evidence="16" key="1">
    <citation type="journal article" date="2018" name="Genome Biol.">
        <title>SKESA: strategic k-mer extension for scrupulous assemblies.</title>
        <authorList>
            <person name="Souvorov A."/>
            <person name="Agarwala R."/>
            <person name="Lipman D.J."/>
        </authorList>
    </citation>
    <scope>NUCLEOTIDE SEQUENCE</scope>
    <source>
        <strain evidence="16">MA.MZ045</strain>
    </source>
</reference>
<dbReference type="InterPro" id="IPR037143">
    <property type="entry name" value="4-PPantetheinyl_Trfase_dom_sf"/>
</dbReference>